<protein>
    <submittedName>
        <fullName evidence="2">Uncharacterized protein</fullName>
    </submittedName>
</protein>
<dbReference type="KEGG" id="pre:PCA10_01390"/>
<proteinExistence type="predicted"/>
<organism evidence="2 3">
    <name type="scientific">Metapseudomonas resinovorans NBRC 106553</name>
    <dbReference type="NCBI Taxonomy" id="1245471"/>
    <lineage>
        <taxon>Bacteria</taxon>
        <taxon>Pseudomonadati</taxon>
        <taxon>Pseudomonadota</taxon>
        <taxon>Gammaproteobacteria</taxon>
        <taxon>Pseudomonadales</taxon>
        <taxon>Pseudomonadaceae</taxon>
        <taxon>Metapseudomonas</taxon>
    </lineage>
</organism>
<keyword evidence="1" id="KW-0812">Transmembrane</keyword>
<feature type="transmembrane region" description="Helical" evidence="1">
    <location>
        <begin position="43"/>
        <end position="63"/>
    </location>
</feature>
<dbReference type="AlphaFoldDB" id="S6AQ27"/>
<dbReference type="Proteomes" id="UP000015503">
    <property type="component" value="Chromosome"/>
</dbReference>
<dbReference type="eggNOG" id="ENOG50331CU">
    <property type="taxonomic scope" value="Bacteria"/>
</dbReference>
<dbReference type="OrthoDB" id="7570420at2"/>
<evidence type="ECO:0000313" key="2">
    <source>
        <dbReference type="EMBL" id="BAN45871.1"/>
    </source>
</evidence>
<evidence type="ECO:0000313" key="3">
    <source>
        <dbReference type="Proteomes" id="UP000015503"/>
    </source>
</evidence>
<feature type="transmembrane region" description="Helical" evidence="1">
    <location>
        <begin position="12"/>
        <end position="31"/>
    </location>
</feature>
<feature type="transmembrane region" description="Helical" evidence="1">
    <location>
        <begin position="103"/>
        <end position="125"/>
    </location>
</feature>
<name>S6AQ27_METRE</name>
<dbReference type="HOGENOM" id="CLU_134369_1_0_6"/>
<feature type="transmembrane region" description="Helical" evidence="1">
    <location>
        <begin position="75"/>
        <end position="97"/>
    </location>
</feature>
<dbReference type="EMBL" id="AP013068">
    <property type="protein sequence ID" value="BAN45871.1"/>
    <property type="molecule type" value="Genomic_DNA"/>
</dbReference>
<evidence type="ECO:0000256" key="1">
    <source>
        <dbReference type="SAM" id="Phobius"/>
    </source>
</evidence>
<keyword evidence="1" id="KW-0472">Membrane</keyword>
<keyword evidence="3" id="KW-1185">Reference proteome</keyword>
<accession>S6AQ27</accession>
<dbReference type="RefSeq" id="WP_016490083.1">
    <property type="nucleotide sequence ID" value="NC_021499.1"/>
</dbReference>
<gene>
    <name evidence="2" type="ORF">PCA10_01390</name>
</gene>
<keyword evidence="1" id="KW-1133">Transmembrane helix</keyword>
<reference evidence="2 3" key="1">
    <citation type="journal article" date="2013" name="Genome Announc.">
        <title>Complete Genome Sequence of the Carbazole Degrader Pseudomonas resinovorans Strain CA10 (NBRC 106553).</title>
        <authorList>
            <person name="Shintani M."/>
            <person name="Hosoyama A."/>
            <person name="Ohji S."/>
            <person name="Tsuchikane K."/>
            <person name="Takarada H."/>
            <person name="Yamazoe A."/>
            <person name="Fujita N."/>
            <person name="Nojiri H."/>
        </authorList>
    </citation>
    <scope>NUCLEOTIDE SEQUENCE [LARGE SCALE GENOMIC DNA]</scope>
    <source>
        <strain evidence="2 3">NBRC 106553</strain>
    </source>
</reference>
<sequence>MSLIHASPLLRRALQADALVSGAAGLLMLLANQPLSTLLGLPQALLLGAGLAMLPWCAALLWLARREALARPAVWAVIAVNVAWVLDSLLLLVSGWVQPTPLGVAYVIAQALAVVVFAEMQFFGLRRSQAALA</sequence>
<dbReference type="STRING" id="1245471.PCA10_01390"/>
<dbReference type="PATRIC" id="fig|1245471.3.peg.140"/>